<dbReference type="SUPFAM" id="SSF48403">
    <property type="entry name" value="Ankyrin repeat"/>
    <property type="match status" value="1"/>
</dbReference>
<sequence>MLLKRGANPNLANKNGLTALHVACMQDRECRLTMDTIFFRTINQYRPVRVNARTNLGNTPLHLALENGHRYLARLLLENGADPNEANNEGSTSLHVICGNSQEHYELADAFFEICDDEGKTLRVDARDKLGNRPLHLALKNGHKDLVRWLLKNGADPNATNDRGSTPLHVISERDAAWFNDVKDLVELFFEINDELRQTVLVDARDNLGRTPLQLAVVNFSPDVLDALLDKGADLSSFDFPEEFSYKERFERYAYKRPYDFQLRSVSGALAVLASLEDNGYALTLDDALKIMDFFNDHIGFSNSTDLEKRWDNGLTLLNNFFPITVQHPRAWTPEERPPTLPEVAQQPAKSNFITPILKATTSCFKKHNQIWNKNVRVISYNRVTYEFDHLTRGSGRNHSCSEEVYATLVQKAQSVPSEYYDRWHDFPENTKEEKI</sequence>
<proteinExistence type="predicted"/>
<feature type="repeat" description="ANK" evidence="3">
    <location>
        <begin position="208"/>
        <end position="240"/>
    </location>
</feature>
<dbReference type="Pfam" id="PF12796">
    <property type="entry name" value="Ank_2"/>
    <property type="match status" value="1"/>
</dbReference>
<evidence type="ECO:0000313" key="5">
    <source>
        <dbReference type="Proteomes" id="UP000479190"/>
    </source>
</evidence>
<keyword evidence="2 3" id="KW-0040">ANK repeat</keyword>
<dbReference type="Proteomes" id="UP000479190">
    <property type="component" value="Unassembled WGS sequence"/>
</dbReference>
<organism evidence="4 5">
    <name type="scientific">Trichogramma brassicae</name>
    <dbReference type="NCBI Taxonomy" id="86971"/>
    <lineage>
        <taxon>Eukaryota</taxon>
        <taxon>Metazoa</taxon>
        <taxon>Ecdysozoa</taxon>
        <taxon>Arthropoda</taxon>
        <taxon>Hexapoda</taxon>
        <taxon>Insecta</taxon>
        <taxon>Pterygota</taxon>
        <taxon>Neoptera</taxon>
        <taxon>Endopterygota</taxon>
        <taxon>Hymenoptera</taxon>
        <taxon>Apocrita</taxon>
        <taxon>Proctotrupomorpha</taxon>
        <taxon>Chalcidoidea</taxon>
        <taxon>Trichogrammatidae</taxon>
        <taxon>Trichogramma</taxon>
    </lineage>
</organism>
<dbReference type="Pfam" id="PF13857">
    <property type="entry name" value="Ank_5"/>
    <property type="match status" value="1"/>
</dbReference>
<dbReference type="OrthoDB" id="366390at2759"/>
<keyword evidence="1" id="KW-0677">Repeat</keyword>
<dbReference type="Gene3D" id="1.25.40.20">
    <property type="entry name" value="Ankyrin repeat-containing domain"/>
    <property type="match status" value="3"/>
</dbReference>
<evidence type="ECO:0000256" key="1">
    <source>
        <dbReference type="ARBA" id="ARBA00022737"/>
    </source>
</evidence>
<evidence type="ECO:0000256" key="2">
    <source>
        <dbReference type="ARBA" id="ARBA00023043"/>
    </source>
</evidence>
<feature type="repeat" description="ANK" evidence="3">
    <location>
        <begin position="56"/>
        <end position="88"/>
    </location>
</feature>
<reference evidence="4 5" key="1">
    <citation type="submission" date="2020-02" db="EMBL/GenBank/DDBJ databases">
        <authorList>
            <person name="Ferguson B K."/>
        </authorList>
    </citation>
    <scope>NUCLEOTIDE SEQUENCE [LARGE SCALE GENOMIC DNA]</scope>
</reference>
<dbReference type="InterPro" id="IPR002110">
    <property type="entry name" value="Ankyrin_rpt"/>
</dbReference>
<name>A0A6H5I3C4_9HYME</name>
<dbReference type="PANTHER" id="PTHR24188">
    <property type="entry name" value="ANKYRIN REPEAT PROTEIN"/>
    <property type="match status" value="1"/>
</dbReference>
<dbReference type="PROSITE" id="PS50297">
    <property type="entry name" value="ANK_REP_REGION"/>
    <property type="match status" value="3"/>
</dbReference>
<dbReference type="SMART" id="SM00248">
    <property type="entry name" value="ANK"/>
    <property type="match status" value="5"/>
</dbReference>
<protein>
    <submittedName>
        <fullName evidence="4">Uncharacterized protein</fullName>
    </submittedName>
</protein>
<dbReference type="AlphaFoldDB" id="A0A6H5I3C4"/>
<feature type="repeat" description="ANK" evidence="3">
    <location>
        <begin position="130"/>
        <end position="162"/>
    </location>
</feature>
<evidence type="ECO:0000313" key="4">
    <source>
        <dbReference type="EMBL" id="CAB0030341.1"/>
    </source>
</evidence>
<accession>A0A6H5I3C4</accession>
<dbReference type="PROSITE" id="PS50088">
    <property type="entry name" value="ANK_REPEAT"/>
    <property type="match status" value="3"/>
</dbReference>
<keyword evidence="5" id="KW-1185">Reference proteome</keyword>
<dbReference type="EMBL" id="CADCXV010000458">
    <property type="protein sequence ID" value="CAB0030341.1"/>
    <property type="molecule type" value="Genomic_DNA"/>
</dbReference>
<evidence type="ECO:0000256" key="3">
    <source>
        <dbReference type="PROSITE-ProRule" id="PRU00023"/>
    </source>
</evidence>
<dbReference type="PANTHER" id="PTHR24188:SF29">
    <property type="entry name" value="GH09064P"/>
    <property type="match status" value="1"/>
</dbReference>
<gene>
    <name evidence="4" type="ORF">TBRA_LOCUS2347</name>
</gene>
<dbReference type="InterPro" id="IPR036770">
    <property type="entry name" value="Ankyrin_rpt-contain_sf"/>
</dbReference>
<dbReference type="PRINTS" id="PR01415">
    <property type="entry name" value="ANKYRIN"/>
</dbReference>
<dbReference type="Pfam" id="PF13606">
    <property type="entry name" value="Ank_3"/>
    <property type="match status" value="1"/>
</dbReference>